<dbReference type="GO" id="GO:0016020">
    <property type="term" value="C:membrane"/>
    <property type="evidence" value="ECO:0007669"/>
    <property type="project" value="UniProtKB-SubCell"/>
</dbReference>
<keyword evidence="7" id="KW-0812">Transmembrane</keyword>
<dbReference type="Proteomes" id="UP001159428">
    <property type="component" value="Unassembled WGS sequence"/>
</dbReference>
<dbReference type="InterPro" id="IPR013783">
    <property type="entry name" value="Ig-like_fold"/>
</dbReference>
<dbReference type="Gene3D" id="2.130.10.10">
    <property type="entry name" value="YVTN repeat-like/Quinoprotein amine dehydrogenase"/>
    <property type="match status" value="1"/>
</dbReference>
<evidence type="ECO:0000256" key="4">
    <source>
        <dbReference type="ARBA" id="ARBA00023136"/>
    </source>
</evidence>
<comment type="caution">
    <text evidence="9">The sequence shown here is derived from an EMBL/GenBank/DDBJ whole genome shotgun (WGS) entry which is preliminary data.</text>
</comment>
<dbReference type="InterPro" id="IPR035986">
    <property type="entry name" value="PKD_dom_sf"/>
</dbReference>
<dbReference type="PANTHER" id="PTHR12106">
    <property type="entry name" value="SORTILIN RELATED"/>
    <property type="match status" value="1"/>
</dbReference>
<dbReference type="Gene3D" id="3.30.60.270">
    <property type="match status" value="1"/>
</dbReference>
<evidence type="ECO:0000313" key="9">
    <source>
        <dbReference type="EMBL" id="CAH3140110.1"/>
    </source>
</evidence>
<evidence type="ECO:0000256" key="6">
    <source>
        <dbReference type="SAM" id="MobiDB-lite"/>
    </source>
</evidence>
<dbReference type="Pfam" id="PF15902">
    <property type="entry name" value="Sortilin-Vps10"/>
    <property type="match status" value="1"/>
</dbReference>
<keyword evidence="5" id="KW-0325">Glycoprotein</keyword>
<dbReference type="Pfam" id="PF00801">
    <property type="entry name" value="PKD"/>
    <property type="match status" value="2"/>
</dbReference>
<dbReference type="SMART" id="SM00602">
    <property type="entry name" value="VPS10"/>
    <property type="match status" value="1"/>
</dbReference>
<dbReference type="SUPFAM" id="SSF110296">
    <property type="entry name" value="Oligoxyloglucan reducing end-specific cellobiohydrolase"/>
    <property type="match status" value="2"/>
</dbReference>
<keyword evidence="3" id="KW-0677">Repeat</keyword>
<evidence type="ECO:0000259" key="8">
    <source>
        <dbReference type="PROSITE" id="PS50093"/>
    </source>
</evidence>
<organism evidence="9 10">
    <name type="scientific">Pocillopora meandrina</name>
    <dbReference type="NCBI Taxonomy" id="46732"/>
    <lineage>
        <taxon>Eukaryota</taxon>
        <taxon>Metazoa</taxon>
        <taxon>Cnidaria</taxon>
        <taxon>Anthozoa</taxon>
        <taxon>Hexacorallia</taxon>
        <taxon>Scleractinia</taxon>
        <taxon>Astrocoeniina</taxon>
        <taxon>Pocilloporidae</taxon>
        <taxon>Pocillopora</taxon>
    </lineage>
</organism>
<keyword evidence="4 7" id="KW-0472">Membrane</keyword>
<feature type="region of interest" description="Disordered" evidence="6">
    <location>
        <begin position="1163"/>
        <end position="1182"/>
    </location>
</feature>
<dbReference type="SMART" id="SM00089">
    <property type="entry name" value="PKD"/>
    <property type="match status" value="2"/>
</dbReference>
<dbReference type="GO" id="GO:0005794">
    <property type="term" value="C:Golgi apparatus"/>
    <property type="evidence" value="ECO:0007669"/>
    <property type="project" value="TreeGrafter"/>
</dbReference>
<dbReference type="PROSITE" id="PS50093">
    <property type="entry name" value="PKD"/>
    <property type="match status" value="2"/>
</dbReference>
<dbReference type="InterPro" id="IPR022409">
    <property type="entry name" value="PKD/Chitinase_dom"/>
</dbReference>
<feature type="transmembrane region" description="Helical" evidence="7">
    <location>
        <begin position="1067"/>
        <end position="1090"/>
    </location>
</feature>
<reference evidence="9 10" key="1">
    <citation type="submission" date="2022-05" db="EMBL/GenBank/DDBJ databases">
        <authorList>
            <consortium name="Genoscope - CEA"/>
            <person name="William W."/>
        </authorList>
    </citation>
    <scope>NUCLEOTIDE SEQUENCE [LARGE SCALE GENOMIC DNA]</scope>
</reference>
<dbReference type="Gene3D" id="2.60.40.10">
    <property type="entry name" value="Immunoglobulins"/>
    <property type="match status" value="2"/>
</dbReference>
<evidence type="ECO:0000256" key="3">
    <source>
        <dbReference type="ARBA" id="ARBA00022737"/>
    </source>
</evidence>
<dbReference type="GO" id="GO:0006892">
    <property type="term" value="P:post-Golgi vesicle-mediated transport"/>
    <property type="evidence" value="ECO:0007669"/>
    <property type="project" value="TreeGrafter"/>
</dbReference>
<comment type="subcellular location">
    <subcellularLocation>
        <location evidence="1">Membrane</location>
        <topology evidence="1">Single-pass type I membrane protein</topology>
    </subcellularLocation>
</comment>
<evidence type="ECO:0000256" key="1">
    <source>
        <dbReference type="ARBA" id="ARBA00004479"/>
    </source>
</evidence>
<evidence type="ECO:0000256" key="7">
    <source>
        <dbReference type="SAM" id="Phobius"/>
    </source>
</evidence>
<dbReference type="InterPro" id="IPR015943">
    <property type="entry name" value="WD40/YVTN_repeat-like_dom_sf"/>
</dbReference>
<feature type="domain" description="PKD" evidence="8">
    <location>
        <begin position="782"/>
        <end position="835"/>
    </location>
</feature>
<proteinExistence type="inferred from homology"/>
<evidence type="ECO:0000256" key="2">
    <source>
        <dbReference type="ARBA" id="ARBA00010818"/>
    </source>
</evidence>
<dbReference type="InterPro" id="IPR031778">
    <property type="entry name" value="Sortilin_N"/>
</dbReference>
<comment type="similarity">
    <text evidence="2">Belongs to the VPS10-related sortilin family. SORCS subfamily.</text>
</comment>
<feature type="region of interest" description="Disordered" evidence="6">
    <location>
        <begin position="1122"/>
        <end position="1154"/>
    </location>
</feature>
<dbReference type="FunFam" id="3.30.60.270:FF:000002">
    <property type="entry name" value="Sortilin-related receptor isoform A"/>
    <property type="match status" value="1"/>
</dbReference>
<sequence length="1182" mass="132681">MERKCQTWDILWRSFLTFTLFATTNSIAFRLDDSQSAVKLIPLTRVNHNGGFRFHRGNNFQFEREIKELNELRYRFRRSTGGSVRVHNNTRISEEFELDGDNHTVAFLHWSGKDSSVIYIYTCGKVNQTESGNFICEDGFFWRSTDYGTTFKHEDYKFKNQPTNNIDFCSSNYTMVMVSVSVPKKSYLYVSYDEGKTFASQPLSFTPHVVSCSPVSYKVLVAQDQDTKKIYYMNDGERWIHLADTVLRHYWAPNQGGKKSELLLEVQNPNKYHTSFLKHAFLPCDKDCLKDFDKFLGPFSSHSLKVEGKYVFVEKYTYNTDLYVFYKSNSSKNFFQKAQFPPDIEKKSYTIVDANEGEVMVVVRHEKEHDGRDYYNLYVSDLTGVKYSLSLENILSDRTPIWGKNTTLVDLHRVKSLNGTYLANVFIPDGDGGSNVKFRSVITFNKGGEWFPLKAPLVDHRGNPTNCHPPKCSLHVHMVLGRWYLYIPPVLSSSSAVGIIVAQGNLGSGLGERSVGLYLSRDGGLSWTKEFDGYHDFVIGDHGGILAAVPLVRNADTVWYSCTEGQAWKNVSLGKDPVTVFGMVTEPGGTTLIINVFGQHTGRTFKWLSVKLNFTSVLNQKCQADNYTTWSPNDERIDGECLLGQHFVYERRKSGDCCFNGKEYEREINITTCACEEDDFECDFGYEHSELSKVCEPTADAAPVPAHCPEGKTYPHSRGYRKVVGDRCKGGREDKLMPEIRNCPIKAPSGLKITFGKLYVETNTKVTFSLAQGQGSTESTWYEWNFGDGSKRKNITGLSNAENISHIFPHHGTYNVSVAAGNTAGQDNGTTEVIVLDLIKEVDIEPPHAVVVGVEAWFNATLHCTAWAQQQTSSPNFGLTHYMWTFDQNDKNTLPLLTWESEVHYVYNKAGSYKVSVQASNGIGQTTGSTTITVYDNLLTVRLLFDAVLDESNDKTWQWRDFFANRLATALSKILDVDPKRLEVFVLRGLPTRSDVSIVPAQTNTSKSADEIVDLLKYKVEMGSVKIRLPKDLTVRVTHVEVLPNRDYGGGGLFPTKSSDSGSGTQLAIGVGVAAALVVVFLVGTLVYFLRRYNLLRSRYTHLRLYSDGAQLRDPLVESDDCENEESLHPQPGGSLRYVPLPTSAAPDADSDEELIDNFGTGSLALLPHSQNDPGHGGNTNN</sequence>
<gene>
    <name evidence="9" type="ORF">PMEA_00018756</name>
</gene>
<evidence type="ECO:0000313" key="10">
    <source>
        <dbReference type="Proteomes" id="UP001159428"/>
    </source>
</evidence>
<keyword evidence="10" id="KW-1185">Reference proteome</keyword>
<dbReference type="InterPro" id="IPR000601">
    <property type="entry name" value="PKD_dom"/>
</dbReference>
<dbReference type="AlphaFoldDB" id="A0AAU9X8P0"/>
<dbReference type="Gene3D" id="2.10.70.80">
    <property type="match status" value="1"/>
</dbReference>
<dbReference type="InterPro" id="IPR050310">
    <property type="entry name" value="VPS10-sortilin"/>
</dbReference>
<feature type="domain" description="PKD" evidence="8">
    <location>
        <begin position="870"/>
        <end position="934"/>
    </location>
</feature>
<keyword evidence="7" id="KW-1133">Transmembrane helix</keyword>
<name>A0AAU9X8P0_9CNID</name>
<protein>
    <recommendedName>
        <fullName evidence="8">PKD domain-containing protein</fullName>
    </recommendedName>
</protein>
<dbReference type="Pfam" id="PF15901">
    <property type="entry name" value="Sortilin_C"/>
    <property type="match status" value="1"/>
</dbReference>
<dbReference type="InterPro" id="IPR006581">
    <property type="entry name" value="VPS10"/>
</dbReference>
<dbReference type="EMBL" id="CALNXJ010000033">
    <property type="protein sequence ID" value="CAH3140110.1"/>
    <property type="molecule type" value="Genomic_DNA"/>
</dbReference>
<dbReference type="CDD" id="cd00146">
    <property type="entry name" value="PKD"/>
    <property type="match status" value="2"/>
</dbReference>
<dbReference type="InterPro" id="IPR031777">
    <property type="entry name" value="Sortilin_C"/>
</dbReference>
<accession>A0AAU9X8P0</accession>
<dbReference type="SUPFAM" id="SSF49299">
    <property type="entry name" value="PKD domain"/>
    <property type="match status" value="2"/>
</dbReference>
<evidence type="ECO:0000256" key="5">
    <source>
        <dbReference type="ARBA" id="ARBA00023180"/>
    </source>
</evidence>
<dbReference type="PANTHER" id="PTHR12106:SF27">
    <property type="entry name" value="SORTILIN-RELATED RECEPTOR"/>
    <property type="match status" value="1"/>
</dbReference>